<dbReference type="Proteomes" id="UP000023152">
    <property type="component" value="Unassembled WGS sequence"/>
</dbReference>
<feature type="coiled-coil region" evidence="1">
    <location>
        <begin position="1"/>
        <end position="65"/>
    </location>
</feature>
<dbReference type="EMBL" id="ASPP01021022">
    <property type="protein sequence ID" value="ETO12849.1"/>
    <property type="molecule type" value="Genomic_DNA"/>
</dbReference>
<comment type="caution">
    <text evidence="3">The sequence shown here is derived from an EMBL/GenBank/DDBJ whole genome shotgun (WGS) entry which is preliminary data.</text>
</comment>
<feature type="compositionally biased region" description="Polar residues" evidence="2">
    <location>
        <begin position="160"/>
        <end position="175"/>
    </location>
</feature>
<sequence length="585" mass="68533">MAAMTNDKKMLLSKIDQNEKENLFTLSSKDTNEGSPDIYLIKKENSKLKEQIKNVQEQVTKEKTKSYLIVDKSLLTQNNTVNGDSKIERFLKIHQLKFQKIKDENTRLVKEMQRLQDENFALQNEKSVMEDYKSLLDSYNEIKNIADISEEQETEELSKKNTNSESPTETPNANQEIAPELEMKCIHLRQEKRKEKSAAHENELKSLISSLETRLEQSSQTNQKLQQEITSVQTALKESTVCKNGLSDKINTLQSTIQTLANEKEKVNADLWMLQTKIKKLQDSNSKYKHESKHFRKQLNQMRIAQEDLKMHHKQELLKVTDQKNNELQQVYSKMEAMSKEQTTLFLKKRIKKLNKKHKECEEIKMLREQIQHLKDESESRGNTQKIQWSDNNNMQSKHSQEQSEKCKTQLTDGASKIYCVIDENNKATVQGQNTIKKKHSLNNYDDNEKQQTQNMEDAELMTARENEDRETQERMQLLHDKEKRNSNNEFQPCHNRHKTNSIPLLCNVDDDGNCQNLANVVILQMCNKKLRQRLTEVLFEREKLQKVIVKIQDENEQVVAQLKKEIKDLRTANNKKNCYCCIIL</sequence>
<evidence type="ECO:0000256" key="2">
    <source>
        <dbReference type="SAM" id="MobiDB-lite"/>
    </source>
</evidence>
<accession>X6MG32</accession>
<dbReference type="OMA" id="RDTANAQ"/>
<keyword evidence="4" id="KW-1185">Reference proteome</keyword>
<feature type="region of interest" description="Disordered" evidence="2">
    <location>
        <begin position="148"/>
        <end position="179"/>
    </location>
</feature>
<feature type="coiled-coil region" evidence="1">
    <location>
        <begin position="98"/>
        <end position="125"/>
    </location>
</feature>
<evidence type="ECO:0000313" key="4">
    <source>
        <dbReference type="Proteomes" id="UP000023152"/>
    </source>
</evidence>
<dbReference type="AlphaFoldDB" id="X6MG32"/>
<evidence type="ECO:0000313" key="3">
    <source>
        <dbReference type="EMBL" id="ETO12849.1"/>
    </source>
</evidence>
<feature type="compositionally biased region" description="Polar residues" evidence="2">
    <location>
        <begin position="381"/>
        <end position="398"/>
    </location>
</feature>
<feature type="coiled-coil region" evidence="1">
    <location>
        <begin position="208"/>
        <end position="270"/>
    </location>
</feature>
<proteinExistence type="predicted"/>
<feature type="region of interest" description="Disordered" evidence="2">
    <location>
        <begin position="375"/>
        <end position="405"/>
    </location>
</feature>
<protein>
    <submittedName>
        <fullName evidence="3">Viral A-type inclusion protein</fullName>
    </submittedName>
</protein>
<reference evidence="3 4" key="1">
    <citation type="journal article" date="2013" name="Curr. Biol.">
        <title>The Genome of the Foraminiferan Reticulomyxa filosa.</title>
        <authorList>
            <person name="Glockner G."/>
            <person name="Hulsmann N."/>
            <person name="Schleicher M."/>
            <person name="Noegel A.A."/>
            <person name="Eichinger L."/>
            <person name="Gallinger C."/>
            <person name="Pawlowski J."/>
            <person name="Sierra R."/>
            <person name="Euteneuer U."/>
            <person name="Pillet L."/>
            <person name="Moustafa A."/>
            <person name="Platzer M."/>
            <person name="Groth M."/>
            <person name="Szafranski K."/>
            <person name="Schliwa M."/>
        </authorList>
    </citation>
    <scope>NUCLEOTIDE SEQUENCE [LARGE SCALE GENOMIC DNA]</scope>
</reference>
<evidence type="ECO:0000256" key="1">
    <source>
        <dbReference type="SAM" id="Coils"/>
    </source>
</evidence>
<keyword evidence="1" id="KW-0175">Coiled coil</keyword>
<organism evidence="3 4">
    <name type="scientific">Reticulomyxa filosa</name>
    <dbReference type="NCBI Taxonomy" id="46433"/>
    <lineage>
        <taxon>Eukaryota</taxon>
        <taxon>Sar</taxon>
        <taxon>Rhizaria</taxon>
        <taxon>Retaria</taxon>
        <taxon>Foraminifera</taxon>
        <taxon>Monothalamids</taxon>
        <taxon>Reticulomyxidae</taxon>
        <taxon>Reticulomyxa</taxon>
    </lineage>
</organism>
<gene>
    <name evidence="3" type="ORF">RFI_24524</name>
</gene>
<name>X6MG32_RETFI</name>
<feature type="coiled-coil region" evidence="1">
    <location>
        <begin position="528"/>
        <end position="576"/>
    </location>
</feature>